<keyword evidence="8 9" id="KW-0046">Antibiotic resistance</keyword>
<dbReference type="Pfam" id="PF05223">
    <property type="entry name" value="MecA_N"/>
    <property type="match status" value="1"/>
</dbReference>
<dbReference type="GO" id="GO:0005886">
    <property type="term" value="C:plasma membrane"/>
    <property type="evidence" value="ECO:0007669"/>
    <property type="project" value="TreeGrafter"/>
</dbReference>
<dbReference type="SUPFAM" id="SSF56519">
    <property type="entry name" value="Penicillin binding protein dimerisation domain"/>
    <property type="match status" value="1"/>
</dbReference>
<feature type="domain" description="Penicillin-binding protein dimerisation" evidence="13">
    <location>
        <begin position="144"/>
        <end position="306"/>
    </location>
</feature>
<feature type="signal peptide" evidence="11">
    <location>
        <begin position="1"/>
        <end position="23"/>
    </location>
</feature>
<dbReference type="Gene3D" id="3.40.710.10">
    <property type="entry name" value="DD-peptidase/beta-lactamase superfamily"/>
    <property type="match status" value="1"/>
</dbReference>
<dbReference type="Gene3D" id="3.90.1310.10">
    <property type="entry name" value="Penicillin-binding protein 2a (Domain 2)"/>
    <property type="match status" value="1"/>
</dbReference>
<comment type="similarity">
    <text evidence="2">Belongs to the transpeptidase family.</text>
</comment>
<dbReference type="InterPro" id="IPR050515">
    <property type="entry name" value="Beta-lactam/transpept"/>
</dbReference>
<evidence type="ECO:0000256" key="3">
    <source>
        <dbReference type="ARBA" id="ARBA00007898"/>
    </source>
</evidence>
<dbReference type="InterPro" id="IPR012338">
    <property type="entry name" value="Beta-lactam/transpept-like"/>
</dbReference>
<evidence type="ECO:0000313" key="16">
    <source>
        <dbReference type="Proteomes" id="UP000265581"/>
    </source>
</evidence>
<evidence type="ECO:0000256" key="4">
    <source>
        <dbReference type="ARBA" id="ARBA00012865"/>
    </source>
</evidence>
<evidence type="ECO:0000256" key="1">
    <source>
        <dbReference type="ARBA" id="ARBA00004370"/>
    </source>
</evidence>
<evidence type="ECO:0000259" key="12">
    <source>
        <dbReference type="Pfam" id="PF00905"/>
    </source>
</evidence>
<dbReference type="GO" id="GO:0008800">
    <property type="term" value="F:beta-lactamase activity"/>
    <property type="evidence" value="ECO:0007669"/>
    <property type="project" value="UniProtKB-UniRule"/>
</dbReference>
<dbReference type="Gene3D" id="3.30.1390.30">
    <property type="entry name" value="Penicillin-binding protein 2a, domain 3"/>
    <property type="match status" value="1"/>
</dbReference>
<dbReference type="GO" id="GO:0046677">
    <property type="term" value="P:response to antibiotic"/>
    <property type="evidence" value="ECO:0007669"/>
    <property type="project" value="UniProtKB-UniRule"/>
</dbReference>
<sequence>MHRTVRRATSTIATLALATATLAACSAGRADPRDTADALAAGLSKGDVSKVAVTAGGRVPQEDLKRIVNSMDGTKVAVTVKDVATDDDTATATLATRWAFKGATWEYTTRAALSFVDDAWKVTWKPTIVAPDLTADERLRLRTTAADRGDILGAGDEAIVTERGVQRVGIDKTKVDATQVEASAKALAAVVDIDAEAYATRAVAAGPQAFVPALTVRADASDAPTSQQLAAIPGAVAISGELPLGPTRAFAQPLVGTVGEATAEIVQKSKGTVQPGDLVGLSGLSARYDGRLRGTPGVRVEAVSSQDGAEPRQLFTSQPVAGTPLRTTLDVGLQGSADSILADVDPASAIVAIRPSSGAIVALSSGPGGKGADTAAAGRFPPGSTFKLVTALALLRSGLTPSTRVPCTSKITVDGRTFTNYSDYPASATGNIALRAAIANSCNTAMIAERDKAPQADLAEAAAALGLGPDLDLGFPAFLGSVPDQAEGTERAASMIGQGRIEASPLAMATVGASIAKGERVTPSLLADTPTKAAAAPAKPLSGDEATQLQELFRGVVTDGSGRFLSDVPGGPVSAKTGTAEYGSDTPPRTHAWMIATQGDLAVAVFVADGESGSQTAGPLLEKFLRSAS</sequence>
<keyword evidence="6 9" id="KW-0378">Hydrolase</keyword>
<dbReference type="PROSITE" id="PS51257">
    <property type="entry name" value="PROKAR_LIPOPROTEIN"/>
    <property type="match status" value="1"/>
</dbReference>
<evidence type="ECO:0000256" key="2">
    <source>
        <dbReference type="ARBA" id="ARBA00007171"/>
    </source>
</evidence>
<evidence type="ECO:0000256" key="7">
    <source>
        <dbReference type="ARBA" id="ARBA00023136"/>
    </source>
</evidence>
<dbReference type="InterPro" id="IPR001460">
    <property type="entry name" value="PCN-bd_Tpept"/>
</dbReference>
<evidence type="ECO:0000256" key="8">
    <source>
        <dbReference type="ARBA" id="ARBA00023251"/>
    </source>
</evidence>
<evidence type="ECO:0000256" key="5">
    <source>
        <dbReference type="ARBA" id="ARBA00022729"/>
    </source>
</evidence>
<feature type="domain" description="NTF2-like N-terminal transpeptidase" evidence="14">
    <location>
        <begin position="60"/>
        <end position="136"/>
    </location>
</feature>
<dbReference type="PANTHER" id="PTHR30627">
    <property type="entry name" value="PEPTIDOGLYCAN D,D-TRANSPEPTIDASE"/>
    <property type="match status" value="1"/>
</dbReference>
<dbReference type="InterPro" id="IPR036138">
    <property type="entry name" value="PBP_dimer_sf"/>
</dbReference>
<evidence type="ECO:0000256" key="6">
    <source>
        <dbReference type="ARBA" id="ARBA00022801"/>
    </source>
</evidence>
<evidence type="ECO:0000256" key="9">
    <source>
        <dbReference type="RuleBase" id="RU361140"/>
    </source>
</evidence>
<feature type="domain" description="Penicillin-binding protein transpeptidase" evidence="12">
    <location>
        <begin position="349"/>
        <end position="625"/>
    </location>
</feature>
<dbReference type="EC" id="3.5.2.6" evidence="4 9"/>
<evidence type="ECO:0000313" key="15">
    <source>
        <dbReference type="EMBL" id="REK69865.1"/>
    </source>
</evidence>
<evidence type="ECO:0000256" key="10">
    <source>
        <dbReference type="SAM" id="MobiDB-lite"/>
    </source>
</evidence>
<dbReference type="InterPro" id="IPR007887">
    <property type="entry name" value="MecA_N"/>
</dbReference>
<dbReference type="OrthoDB" id="5241017at2"/>
<reference evidence="15 16" key="1">
    <citation type="submission" date="2018-08" db="EMBL/GenBank/DDBJ databases">
        <title>Aeromicrobium sp. M2KJ-4, whole genome shotgun sequence.</title>
        <authorList>
            <person name="Tuo L."/>
        </authorList>
    </citation>
    <scope>NUCLEOTIDE SEQUENCE [LARGE SCALE GENOMIC DNA]</scope>
    <source>
        <strain evidence="15 16">M2KJ-4</strain>
    </source>
</reference>
<dbReference type="Proteomes" id="UP000265581">
    <property type="component" value="Unassembled WGS sequence"/>
</dbReference>
<dbReference type="InterPro" id="IPR005311">
    <property type="entry name" value="PBP_dimer"/>
</dbReference>
<comment type="similarity">
    <text evidence="3 9">Belongs to the class-D beta-lactamase family.</text>
</comment>
<dbReference type="InterPro" id="IPR002137">
    <property type="entry name" value="Beta-lactam_class-D_AS"/>
</dbReference>
<dbReference type="GO" id="GO:0017001">
    <property type="term" value="P:antibiotic catabolic process"/>
    <property type="evidence" value="ECO:0007669"/>
    <property type="project" value="InterPro"/>
</dbReference>
<keyword evidence="16" id="KW-1185">Reference proteome</keyword>
<accession>A0A371P1S4</accession>
<comment type="caution">
    <text evidence="15">The sequence shown here is derived from an EMBL/GenBank/DDBJ whole genome shotgun (WGS) entry which is preliminary data.</text>
</comment>
<comment type="catalytic activity">
    <reaction evidence="9">
        <text>a beta-lactam + H2O = a substituted beta-amino acid</text>
        <dbReference type="Rhea" id="RHEA:20401"/>
        <dbReference type="ChEBI" id="CHEBI:15377"/>
        <dbReference type="ChEBI" id="CHEBI:35627"/>
        <dbReference type="ChEBI" id="CHEBI:140347"/>
        <dbReference type="EC" id="3.5.2.6"/>
    </reaction>
</comment>
<dbReference type="SUPFAM" id="SSF56601">
    <property type="entry name" value="beta-lactamase/transpeptidase-like"/>
    <property type="match status" value="1"/>
</dbReference>
<evidence type="ECO:0000259" key="14">
    <source>
        <dbReference type="Pfam" id="PF05223"/>
    </source>
</evidence>
<dbReference type="PROSITE" id="PS00337">
    <property type="entry name" value="BETA_LACTAMASE_D"/>
    <property type="match status" value="1"/>
</dbReference>
<dbReference type="RefSeq" id="WP_119704463.1">
    <property type="nucleotide sequence ID" value="NZ_JBHSOI010000002.1"/>
</dbReference>
<evidence type="ECO:0000256" key="11">
    <source>
        <dbReference type="SAM" id="SignalP"/>
    </source>
</evidence>
<dbReference type="GO" id="GO:0071555">
    <property type="term" value="P:cell wall organization"/>
    <property type="evidence" value="ECO:0007669"/>
    <property type="project" value="TreeGrafter"/>
</dbReference>
<dbReference type="GO" id="GO:0008658">
    <property type="term" value="F:penicillin binding"/>
    <property type="evidence" value="ECO:0007669"/>
    <property type="project" value="InterPro"/>
</dbReference>
<organism evidence="15 16">
    <name type="scientific">Aeromicrobium endophyticum</name>
    <dbReference type="NCBI Taxonomy" id="2292704"/>
    <lineage>
        <taxon>Bacteria</taxon>
        <taxon>Bacillati</taxon>
        <taxon>Actinomycetota</taxon>
        <taxon>Actinomycetes</taxon>
        <taxon>Propionibacteriales</taxon>
        <taxon>Nocardioidaceae</taxon>
        <taxon>Aeromicrobium</taxon>
    </lineage>
</organism>
<dbReference type="Pfam" id="PF00905">
    <property type="entry name" value="Transpeptidase"/>
    <property type="match status" value="1"/>
</dbReference>
<dbReference type="Pfam" id="PF03717">
    <property type="entry name" value="PBP_dimer"/>
    <property type="match status" value="1"/>
</dbReference>
<feature type="region of interest" description="Disordered" evidence="10">
    <location>
        <begin position="567"/>
        <end position="586"/>
    </location>
</feature>
<feature type="chain" id="PRO_5038742806" description="Beta-lactamase" evidence="11">
    <location>
        <begin position="24"/>
        <end position="629"/>
    </location>
</feature>
<evidence type="ECO:0000259" key="13">
    <source>
        <dbReference type="Pfam" id="PF03717"/>
    </source>
</evidence>
<dbReference type="EMBL" id="QUBR01000002">
    <property type="protein sequence ID" value="REK69865.1"/>
    <property type="molecule type" value="Genomic_DNA"/>
</dbReference>
<dbReference type="AlphaFoldDB" id="A0A371P1S4"/>
<name>A0A371P1S4_9ACTN</name>
<dbReference type="PANTHER" id="PTHR30627:SF24">
    <property type="entry name" value="PENICILLIN-BINDING PROTEIN 4B"/>
    <property type="match status" value="1"/>
</dbReference>
<protein>
    <recommendedName>
        <fullName evidence="4 9">Beta-lactamase</fullName>
        <ecNumber evidence="4 9">3.5.2.6</ecNumber>
    </recommendedName>
</protein>
<gene>
    <name evidence="15" type="ORF">DX116_11785</name>
</gene>
<keyword evidence="7" id="KW-0472">Membrane</keyword>
<keyword evidence="5 11" id="KW-0732">Signal</keyword>
<dbReference type="GO" id="GO:0071972">
    <property type="term" value="F:peptidoglycan L,D-transpeptidase activity"/>
    <property type="evidence" value="ECO:0007669"/>
    <property type="project" value="TreeGrafter"/>
</dbReference>
<comment type="subcellular location">
    <subcellularLocation>
        <location evidence="1">Membrane</location>
    </subcellularLocation>
</comment>
<proteinExistence type="inferred from homology"/>